<reference evidence="2 3" key="1">
    <citation type="submission" date="2019-09" db="EMBL/GenBank/DDBJ databases">
        <title>Bacillus ochoae sp. nov., Paenibacillus whitsoniae sp. nov., Paenibacillus spiritus sp. nov. Isolated from the Mars Exploration Rover during spacecraft assembly.</title>
        <authorList>
            <person name="Seuylemezian A."/>
            <person name="Vaishampayan P."/>
        </authorList>
    </citation>
    <scope>NUCLEOTIDE SEQUENCE [LARGE SCALE GENOMIC DNA]</scope>
    <source>
        <strain evidence="2 3">MER_111</strain>
    </source>
</reference>
<sequence>MTMSSRAVARQVLDYLAATECMILEKSPAHVTVKLSPRADRMLTDRPYYWGFVDRTGAEPQTLSFTFVFDPEKYDRMAAEGAPQVPPRNAPGTPQQTQRAPAVQQTPGTAPGEEQQEREPYEGMQEQPQPAPQEGILARYFGVTPMVPRLGPGLIRREDVTFGSRRLRQIWAASREEGRMLQLFEQPGVRQRTTLFSAAYEPWLAVCFKVGFRCDLKREELHMLGVSLLDGRVAETFDERLNRLELTPRLPENVHIEPAGLTLEEGAKVLEQNLTDRLAGLDYGWAEAARSRLAAELELIDGYYAELLKEPDEAKRAAVQEQYDGRRRETLWQYEPHIDVTALVCGLFYLRKSWSDPAR</sequence>
<feature type="region of interest" description="Disordered" evidence="1">
    <location>
        <begin position="78"/>
        <end position="130"/>
    </location>
</feature>
<dbReference type="EMBL" id="VYKK01000015">
    <property type="protein sequence ID" value="KAA9003935.1"/>
    <property type="molecule type" value="Genomic_DNA"/>
</dbReference>
<dbReference type="RefSeq" id="WP_150458290.1">
    <property type="nucleotide sequence ID" value="NZ_VYKK01000015.1"/>
</dbReference>
<organism evidence="2 3">
    <name type="scientific">Paenibacillus spiritus</name>
    <dbReference type="NCBI Taxonomy" id="2496557"/>
    <lineage>
        <taxon>Bacteria</taxon>
        <taxon>Bacillati</taxon>
        <taxon>Bacillota</taxon>
        <taxon>Bacilli</taxon>
        <taxon>Bacillales</taxon>
        <taxon>Paenibacillaceae</taxon>
        <taxon>Paenibacillus</taxon>
    </lineage>
</organism>
<evidence type="ECO:0000313" key="3">
    <source>
        <dbReference type="Proteomes" id="UP000367750"/>
    </source>
</evidence>
<accession>A0A5J5GA08</accession>
<dbReference type="Proteomes" id="UP000367750">
    <property type="component" value="Unassembled WGS sequence"/>
</dbReference>
<protein>
    <submittedName>
        <fullName evidence="2">Uncharacterized protein</fullName>
    </submittedName>
</protein>
<dbReference type="Pfam" id="PF11079">
    <property type="entry name" value="YqhG"/>
    <property type="match status" value="2"/>
</dbReference>
<feature type="compositionally biased region" description="Polar residues" evidence="1">
    <location>
        <begin position="92"/>
        <end position="108"/>
    </location>
</feature>
<keyword evidence="3" id="KW-1185">Reference proteome</keyword>
<evidence type="ECO:0000313" key="2">
    <source>
        <dbReference type="EMBL" id="KAA9003935.1"/>
    </source>
</evidence>
<dbReference type="AlphaFoldDB" id="A0A5J5GA08"/>
<name>A0A5J5GA08_9BACL</name>
<proteinExistence type="predicted"/>
<dbReference type="OrthoDB" id="2433584at2"/>
<gene>
    <name evidence="2" type="ORF">F4V43_10995</name>
</gene>
<evidence type="ECO:0000256" key="1">
    <source>
        <dbReference type="SAM" id="MobiDB-lite"/>
    </source>
</evidence>
<dbReference type="InterPro" id="IPR024562">
    <property type="entry name" value="YqhG"/>
</dbReference>
<comment type="caution">
    <text evidence="2">The sequence shown here is derived from an EMBL/GenBank/DDBJ whole genome shotgun (WGS) entry which is preliminary data.</text>
</comment>